<feature type="transmembrane region" description="Helical" evidence="1">
    <location>
        <begin position="370"/>
        <end position="387"/>
    </location>
</feature>
<feature type="transmembrane region" description="Helical" evidence="1">
    <location>
        <begin position="12"/>
        <end position="33"/>
    </location>
</feature>
<protein>
    <submittedName>
        <fullName evidence="3">PH domain-containing protein</fullName>
    </submittedName>
</protein>
<accession>A0ABV4E1J0</accession>
<dbReference type="PIRSF" id="PIRSF026631">
    <property type="entry name" value="UCP026631"/>
    <property type="match status" value="1"/>
</dbReference>
<dbReference type="EMBL" id="JBGFFE010000041">
    <property type="protein sequence ID" value="MEY8765014.1"/>
    <property type="molecule type" value="Genomic_DNA"/>
</dbReference>
<feature type="transmembrane region" description="Helical" evidence="1">
    <location>
        <begin position="347"/>
        <end position="364"/>
    </location>
</feature>
<reference evidence="3 4" key="1">
    <citation type="submission" date="2024-08" db="EMBL/GenBank/DDBJ databases">
        <title>Clostridium lapicellarii sp. nov., and Clostridium renhuaiense sp. nov., two species isolated from the mud in a fermentation cellar used for producing sauce-flavour Chinese liquors.</title>
        <authorList>
            <person name="Yang F."/>
            <person name="Wang H."/>
            <person name="Chen L.Q."/>
            <person name="Zhou N."/>
            <person name="Lu J.J."/>
            <person name="Pu X.X."/>
            <person name="Wan B."/>
            <person name="Wang L."/>
            <person name="Liu S.J."/>
        </authorList>
    </citation>
    <scope>NUCLEOTIDE SEQUENCE [LARGE SCALE GENOMIC DNA]</scope>
    <source>
        <strain evidence="3 4">MT-113</strain>
    </source>
</reference>
<comment type="caution">
    <text evidence="3">The sequence shown here is derived from an EMBL/GenBank/DDBJ whole genome shotgun (WGS) entry which is preliminary data.</text>
</comment>
<feature type="domain" description="YdbS-like PH" evidence="2">
    <location>
        <begin position="61"/>
        <end position="140"/>
    </location>
</feature>
<dbReference type="InterPro" id="IPR005182">
    <property type="entry name" value="YdbS-like_PH"/>
</dbReference>
<dbReference type="PANTHER" id="PTHR34473:SF2">
    <property type="entry name" value="UPF0699 TRANSMEMBRANE PROTEIN YDBT"/>
    <property type="match status" value="1"/>
</dbReference>
<dbReference type="PANTHER" id="PTHR34473">
    <property type="entry name" value="UPF0699 TRANSMEMBRANE PROTEIN YDBS"/>
    <property type="match status" value="1"/>
</dbReference>
<keyword evidence="1" id="KW-1133">Transmembrane helix</keyword>
<sequence length="465" mass="54036">MYKKERNHILKIFYDMAKLIKEFIGIIVAVGVLVNKIGIVRSVLIGVVLAAAVILYEFLLWRKNFFAVGENFIYHQEGVFNVKKVEIPFERIDTIDISQRLAERIFKVATIKIDTGDTSNRGSELKFTLKKTRAEQLRDILLKRSAVDSKVQEERSYTVKPRELIIYSLVSNSVLKGLGMLLVAQQFFDQYLKNFIPVDTSLYVDELRKEDIYHAIYTVSLLVLALLFISVFLSIIYVLLKYYDFKVWSDGDKIYIKYGAVNKKNYSFDREKIKGIHVKQSILMQLFGFFTMEIESIGYGDEKEEKAILYPMCTHSLKDQIIEGMLCEFKYSGNTVKPYNSADFRFFYKKVIFWAAVALVCFFIKPRFVIFTLVLLLFLLIMGYFEFRNTAFGIDRNLIYMSYHGFNKTQSILKMTAVQSLTLSYSYFQHKKGFCDYSIILYSSNAGKVLKVKNLKDDIIGEAFK</sequence>
<feature type="domain" description="YdbS-like PH" evidence="2">
    <location>
        <begin position="242"/>
        <end position="305"/>
    </location>
</feature>
<gene>
    <name evidence="3" type="ORF">AB8S09_15435</name>
</gene>
<organism evidence="3 4">
    <name type="scientific">Clostridium lapidicellarium</name>
    <dbReference type="NCBI Taxonomy" id="3240931"/>
    <lineage>
        <taxon>Bacteria</taxon>
        <taxon>Bacillati</taxon>
        <taxon>Bacillota</taxon>
        <taxon>Clostridia</taxon>
        <taxon>Eubacteriales</taxon>
        <taxon>Clostridiaceae</taxon>
        <taxon>Clostridium</taxon>
    </lineage>
</organism>
<keyword evidence="1" id="KW-0472">Membrane</keyword>
<evidence type="ECO:0000313" key="3">
    <source>
        <dbReference type="EMBL" id="MEY8765014.1"/>
    </source>
</evidence>
<keyword evidence="1" id="KW-0812">Transmembrane</keyword>
<feature type="transmembrane region" description="Helical" evidence="1">
    <location>
        <begin position="212"/>
        <end position="240"/>
    </location>
</feature>
<dbReference type="RefSeq" id="WP_369869500.1">
    <property type="nucleotide sequence ID" value="NZ_JBGFFE010000041.1"/>
</dbReference>
<dbReference type="Pfam" id="PF03703">
    <property type="entry name" value="bPH_2"/>
    <property type="match status" value="2"/>
</dbReference>
<feature type="transmembrane region" description="Helical" evidence="1">
    <location>
        <begin position="39"/>
        <end position="59"/>
    </location>
</feature>
<dbReference type="Proteomes" id="UP001565220">
    <property type="component" value="Unassembled WGS sequence"/>
</dbReference>
<feature type="transmembrane region" description="Helical" evidence="1">
    <location>
        <begin position="164"/>
        <end position="188"/>
    </location>
</feature>
<proteinExistence type="predicted"/>
<keyword evidence="4" id="KW-1185">Reference proteome</keyword>
<evidence type="ECO:0000259" key="2">
    <source>
        <dbReference type="Pfam" id="PF03703"/>
    </source>
</evidence>
<evidence type="ECO:0000256" key="1">
    <source>
        <dbReference type="SAM" id="Phobius"/>
    </source>
</evidence>
<evidence type="ECO:0000313" key="4">
    <source>
        <dbReference type="Proteomes" id="UP001565220"/>
    </source>
</evidence>
<dbReference type="InterPro" id="IPR014529">
    <property type="entry name" value="UCP026631"/>
</dbReference>
<name>A0ABV4E1J0_9CLOT</name>